<sequence length="96" mass="10361">MKFLTLTLLAATFSLTTATPTPNSKSEVGKATVEGVTPAVGDVFTQQFCGMSGSIAWYCNDPMYPYCCWSISPPVCCPQAGFRSCGNTFSRAICYY</sequence>
<keyword evidence="1" id="KW-0732">Signal</keyword>
<feature type="chain" id="PRO_5018192046" description="CBM1 domain-containing protein" evidence="1">
    <location>
        <begin position="19"/>
        <end position="96"/>
    </location>
</feature>
<evidence type="ECO:0008006" key="4">
    <source>
        <dbReference type="Google" id="ProtNLM"/>
    </source>
</evidence>
<dbReference type="Proteomes" id="UP000267821">
    <property type="component" value="Unassembled WGS sequence"/>
</dbReference>
<evidence type="ECO:0000313" key="3">
    <source>
        <dbReference type="Proteomes" id="UP000267821"/>
    </source>
</evidence>
<dbReference type="InParanoid" id="A0A3N4MDE3"/>
<organism evidence="2 3">
    <name type="scientific">Terfezia boudieri ATCC MYA-4762</name>
    <dbReference type="NCBI Taxonomy" id="1051890"/>
    <lineage>
        <taxon>Eukaryota</taxon>
        <taxon>Fungi</taxon>
        <taxon>Dikarya</taxon>
        <taxon>Ascomycota</taxon>
        <taxon>Pezizomycotina</taxon>
        <taxon>Pezizomycetes</taxon>
        <taxon>Pezizales</taxon>
        <taxon>Pezizaceae</taxon>
        <taxon>Terfezia</taxon>
    </lineage>
</organism>
<dbReference type="OrthoDB" id="5456678at2759"/>
<evidence type="ECO:0000256" key="1">
    <source>
        <dbReference type="SAM" id="SignalP"/>
    </source>
</evidence>
<gene>
    <name evidence="2" type="ORF">L211DRAFT_834178</name>
</gene>
<feature type="signal peptide" evidence="1">
    <location>
        <begin position="1"/>
        <end position="18"/>
    </location>
</feature>
<accession>A0A3N4MDE3</accession>
<evidence type="ECO:0000313" key="2">
    <source>
        <dbReference type="EMBL" id="RPB27325.1"/>
    </source>
</evidence>
<proteinExistence type="predicted"/>
<dbReference type="AlphaFoldDB" id="A0A3N4MDE3"/>
<protein>
    <recommendedName>
        <fullName evidence="4">CBM1 domain-containing protein</fullName>
    </recommendedName>
</protein>
<reference evidence="2 3" key="1">
    <citation type="journal article" date="2018" name="Nat. Ecol. Evol.">
        <title>Pezizomycetes genomes reveal the molecular basis of ectomycorrhizal truffle lifestyle.</title>
        <authorList>
            <person name="Murat C."/>
            <person name="Payen T."/>
            <person name="Noel B."/>
            <person name="Kuo A."/>
            <person name="Morin E."/>
            <person name="Chen J."/>
            <person name="Kohler A."/>
            <person name="Krizsan K."/>
            <person name="Balestrini R."/>
            <person name="Da Silva C."/>
            <person name="Montanini B."/>
            <person name="Hainaut M."/>
            <person name="Levati E."/>
            <person name="Barry K.W."/>
            <person name="Belfiori B."/>
            <person name="Cichocki N."/>
            <person name="Clum A."/>
            <person name="Dockter R.B."/>
            <person name="Fauchery L."/>
            <person name="Guy J."/>
            <person name="Iotti M."/>
            <person name="Le Tacon F."/>
            <person name="Lindquist E.A."/>
            <person name="Lipzen A."/>
            <person name="Malagnac F."/>
            <person name="Mello A."/>
            <person name="Molinier V."/>
            <person name="Miyauchi S."/>
            <person name="Poulain J."/>
            <person name="Riccioni C."/>
            <person name="Rubini A."/>
            <person name="Sitrit Y."/>
            <person name="Splivallo R."/>
            <person name="Traeger S."/>
            <person name="Wang M."/>
            <person name="Zifcakova L."/>
            <person name="Wipf D."/>
            <person name="Zambonelli A."/>
            <person name="Paolocci F."/>
            <person name="Nowrousian M."/>
            <person name="Ottonello S."/>
            <person name="Baldrian P."/>
            <person name="Spatafora J.W."/>
            <person name="Henrissat B."/>
            <person name="Nagy L.G."/>
            <person name="Aury J.M."/>
            <person name="Wincker P."/>
            <person name="Grigoriev I.V."/>
            <person name="Bonfante P."/>
            <person name="Martin F.M."/>
        </authorList>
    </citation>
    <scope>NUCLEOTIDE SEQUENCE [LARGE SCALE GENOMIC DNA]</scope>
    <source>
        <strain evidence="2 3">ATCC MYA-4762</strain>
    </source>
</reference>
<keyword evidence="3" id="KW-1185">Reference proteome</keyword>
<name>A0A3N4MDE3_9PEZI</name>
<dbReference type="EMBL" id="ML121531">
    <property type="protein sequence ID" value="RPB27325.1"/>
    <property type="molecule type" value="Genomic_DNA"/>
</dbReference>